<sequence>MPDTLERFDVAAKSAARYLDQAANGSGAEKADFVGRALRRLPTAAAHVVEVGPGGGAAVDYLAAELARDTRERSVELTLIEAPGVFSESLDRAMGRFRAAGGTCTLRHGFAQDLAGLLPAPVDVIAASALLHEVYSYGGGYPGLHAMIRTLPLVLREGGFFAYRDVYAVAGGDLHERVTQCYSARPWLQFLRLFLPEYLGGGTHPYHHAADELVVRQDSRIVPVRDLDPTRSAIITAPVGLCREIQRHYITARDHLWRTGVLGFRPELEGVLSDDWIDARAGHKRVHYRLTSGRMTEAQCAMLTALSEPYADHLVCDGDVFDEITDVAVRQFFDDVESGDPARGEVWAAWCVREAHETYAYLPLGELLTTCIVNSVAAGAGTVLVPVRADDVAVAERSYYQRYVTRKLANPLRDGKQRVLFANVPLSDSETVRQAWGTIEHWCSKADLARVYAAINGGG</sequence>
<protein>
    <submittedName>
        <fullName evidence="1">Class I SAM-dependent methyltransferase</fullName>
        <ecNumber evidence="1">2.1.1.-</ecNumber>
    </submittedName>
</protein>
<accession>A0ABV4CH82</accession>
<dbReference type="GO" id="GO:0008168">
    <property type="term" value="F:methyltransferase activity"/>
    <property type="evidence" value="ECO:0007669"/>
    <property type="project" value="UniProtKB-KW"/>
</dbReference>
<dbReference type="InterPro" id="IPR029063">
    <property type="entry name" value="SAM-dependent_MTases_sf"/>
</dbReference>
<name>A0ABV4CH82_9PSEU</name>
<comment type="caution">
    <text evidence="1">The sequence shown here is derived from an EMBL/GenBank/DDBJ whole genome shotgun (WGS) entry which is preliminary data.</text>
</comment>
<keyword evidence="1" id="KW-0808">Transferase</keyword>
<dbReference type="SUPFAM" id="SSF53335">
    <property type="entry name" value="S-adenosyl-L-methionine-dependent methyltransferases"/>
    <property type="match status" value="1"/>
</dbReference>
<gene>
    <name evidence="1" type="ORF">AB8O55_12105</name>
</gene>
<keyword evidence="1" id="KW-0489">Methyltransferase</keyword>
<dbReference type="Proteomes" id="UP001564626">
    <property type="component" value="Unassembled WGS sequence"/>
</dbReference>
<dbReference type="RefSeq" id="WP_345364475.1">
    <property type="nucleotide sequence ID" value="NZ_BAABII010000012.1"/>
</dbReference>
<organism evidence="1 2">
    <name type="scientific">Saccharopolyspora cebuensis</name>
    <dbReference type="NCBI Taxonomy" id="418759"/>
    <lineage>
        <taxon>Bacteria</taxon>
        <taxon>Bacillati</taxon>
        <taxon>Actinomycetota</taxon>
        <taxon>Actinomycetes</taxon>
        <taxon>Pseudonocardiales</taxon>
        <taxon>Pseudonocardiaceae</taxon>
        <taxon>Saccharopolyspora</taxon>
    </lineage>
</organism>
<proteinExistence type="predicted"/>
<reference evidence="1 2" key="1">
    <citation type="submission" date="2024-08" db="EMBL/GenBank/DDBJ databases">
        <title>Genome mining of Saccharopolyspora cebuensis PGLac3 from Nigerian medicinal plant.</title>
        <authorList>
            <person name="Ezeobiora C.E."/>
            <person name="Igbokwe N.H."/>
            <person name="Amin D.H."/>
            <person name="Mendie U.E."/>
        </authorList>
    </citation>
    <scope>NUCLEOTIDE SEQUENCE [LARGE SCALE GENOMIC DNA]</scope>
    <source>
        <strain evidence="1 2">PGLac3</strain>
    </source>
</reference>
<keyword evidence="2" id="KW-1185">Reference proteome</keyword>
<evidence type="ECO:0000313" key="1">
    <source>
        <dbReference type="EMBL" id="MEY8040139.1"/>
    </source>
</evidence>
<dbReference type="Gene3D" id="3.40.50.150">
    <property type="entry name" value="Vaccinia Virus protein VP39"/>
    <property type="match status" value="1"/>
</dbReference>
<dbReference type="EC" id="2.1.1.-" evidence="1"/>
<evidence type="ECO:0000313" key="2">
    <source>
        <dbReference type="Proteomes" id="UP001564626"/>
    </source>
</evidence>
<dbReference type="GO" id="GO:0032259">
    <property type="term" value="P:methylation"/>
    <property type="evidence" value="ECO:0007669"/>
    <property type="project" value="UniProtKB-KW"/>
</dbReference>
<dbReference type="EMBL" id="JBGEHV010000018">
    <property type="protein sequence ID" value="MEY8040139.1"/>
    <property type="molecule type" value="Genomic_DNA"/>
</dbReference>